<accession>A0A0B1T2H2</accession>
<dbReference type="AlphaFoldDB" id="A0A0B1T2H2"/>
<evidence type="ECO:0000256" key="1">
    <source>
        <dbReference type="ARBA" id="ARBA00008966"/>
    </source>
</evidence>
<dbReference type="Proteomes" id="UP000053660">
    <property type="component" value="Unassembled WGS sequence"/>
</dbReference>
<name>A0A0B1T2H2_OESDE</name>
<dbReference type="GO" id="GO:0006357">
    <property type="term" value="P:regulation of transcription by RNA polymerase II"/>
    <property type="evidence" value="ECO:0007669"/>
    <property type="project" value="TreeGrafter"/>
</dbReference>
<feature type="domain" description="AATF leucine zipper-containing" evidence="4">
    <location>
        <begin position="78"/>
        <end position="194"/>
    </location>
</feature>
<feature type="compositionally biased region" description="Acidic residues" evidence="2">
    <location>
        <begin position="171"/>
        <end position="202"/>
    </location>
</feature>
<feature type="region of interest" description="Disordered" evidence="2">
    <location>
        <begin position="164"/>
        <end position="214"/>
    </location>
</feature>
<organism evidence="5 6">
    <name type="scientific">Oesophagostomum dentatum</name>
    <name type="common">Nodular worm</name>
    <dbReference type="NCBI Taxonomy" id="61180"/>
    <lineage>
        <taxon>Eukaryota</taxon>
        <taxon>Metazoa</taxon>
        <taxon>Ecdysozoa</taxon>
        <taxon>Nematoda</taxon>
        <taxon>Chromadorea</taxon>
        <taxon>Rhabditida</taxon>
        <taxon>Rhabditina</taxon>
        <taxon>Rhabditomorpha</taxon>
        <taxon>Strongyloidea</taxon>
        <taxon>Strongylidae</taxon>
        <taxon>Oesophagostomum</taxon>
    </lineage>
</organism>
<evidence type="ECO:0000313" key="5">
    <source>
        <dbReference type="EMBL" id="KHJ91733.1"/>
    </source>
</evidence>
<dbReference type="InterPro" id="IPR025160">
    <property type="entry name" value="AATF"/>
</dbReference>
<dbReference type="Pfam" id="PF13339">
    <property type="entry name" value="AATF-Che1"/>
    <property type="match status" value="1"/>
</dbReference>
<feature type="compositionally biased region" description="Polar residues" evidence="2">
    <location>
        <begin position="1"/>
        <end position="15"/>
    </location>
</feature>
<feature type="compositionally biased region" description="Low complexity" evidence="2">
    <location>
        <begin position="52"/>
        <end position="61"/>
    </location>
</feature>
<dbReference type="PANTHER" id="PTHR15565:SF0">
    <property type="entry name" value="PROTEIN AATF"/>
    <property type="match status" value="1"/>
</dbReference>
<dbReference type="EMBL" id="KN551851">
    <property type="protein sequence ID" value="KHJ91733.1"/>
    <property type="molecule type" value="Genomic_DNA"/>
</dbReference>
<evidence type="ECO:0000259" key="4">
    <source>
        <dbReference type="Pfam" id="PF13339"/>
    </source>
</evidence>
<evidence type="ECO:0000256" key="2">
    <source>
        <dbReference type="SAM" id="MobiDB-lite"/>
    </source>
</evidence>
<dbReference type="OrthoDB" id="5783963at2759"/>
<evidence type="ECO:0000313" key="6">
    <source>
        <dbReference type="Proteomes" id="UP000053660"/>
    </source>
</evidence>
<gene>
    <name evidence="5" type="ORF">OESDEN_08390</name>
</gene>
<sequence>MDEQATSSVLEQSSTDGDDDEQEEDNEPEDDSAPIATDESDVDESNEELKKASSSGKASQAVTMQDLMKNVDADKQQRKGESIRAQTEIWEQLLYVKIKLHAALTAFNQLPRGQLAKKLVKEADEETVNNLKLAQKNALRLVSSLLEAENILLASSSFTKTLAGEEGGVVDSDDEEIESSEDEKDVDPADDVSEEDEDEVDETAMPKSCPVNPKSLSKRLCESEERHIQICADKPRLLKRTRTKKSDVERIGGNLEAEEDEEIYDDDDFYQVLLKELIDRKTSTTQDPVAMTRYLLALHRNAEVEKQAVKKKYVDHRASKDRKIKYLPIPKLVNFYPALPELVEWSHESRNELFKSLFS</sequence>
<dbReference type="InterPro" id="IPR012617">
    <property type="entry name" value="AATF_C"/>
</dbReference>
<dbReference type="InterPro" id="IPR039223">
    <property type="entry name" value="AATF/Bfr2"/>
</dbReference>
<keyword evidence="6" id="KW-1185">Reference proteome</keyword>
<dbReference type="PANTHER" id="PTHR15565">
    <property type="entry name" value="AATF PROTEIN APOPTOSIS ANTAGONIZING TRANSCRIPTION FACTOR"/>
    <property type="match status" value="1"/>
</dbReference>
<dbReference type="Pfam" id="PF08164">
    <property type="entry name" value="TRAUB"/>
    <property type="match status" value="1"/>
</dbReference>
<comment type="similarity">
    <text evidence="1">Belongs to the AATF family.</text>
</comment>
<reference evidence="5 6" key="1">
    <citation type="submission" date="2014-03" db="EMBL/GenBank/DDBJ databases">
        <title>Draft genome of the hookworm Oesophagostomum dentatum.</title>
        <authorList>
            <person name="Mitreva M."/>
        </authorList>
    </citation>
    <scope>NUCLEOTIDE SEQUENCE [LARGE SCALE GENOMIC DNA]</scope>
    <source>
        <strain evidence="5 6">OD-Hann</strain>
    </source>
</reference>
<feature type="region of interest" description="Disordered" evidence="2">
    <location>
        <begin position="1"/>
        <end position="65"/>
    </location>
</feature>
<proteinExistence type="inferred from homology"/>
<evidence type="ECO:0000259" key="3">
    <source>
        <dbReference type="Pfam" id="PF08164"/>
    </source>
</evidence>
<dbReference type="GO" id="GO:0005730">
    <property type="term" value="C:nucleolus"/>
    <property type="evidence" value="ECO:0007669"/>
    <property type="project" value="TreeGrafter"/>
</dbReference>
<feature type="domain" description="Apoptosis-antagonizing transcription factor C-terminal" evidence="3">
    <location>
        <begin position="270"/>
        <end position="358"/>
    </location>
</feature>
<feature type="compositionally biased region" description="Acidic residues" evidence="2">
    <location>
        <begin position="16"/>
        <end position="46"/>
    </location>
</feature>
<protein>
    <submittedName>
        <fullName evidence="5">TRAUB domain protein</fullName>
    </submittedName>
</protein>